<evidence type="ECO:0000256" key="3">
    <source>
        <dbReference type="ARBA" id="ARBA00022722"/>
    </source>
</evidence>
<evidence type="ECO:0000256" key="14">
    <source>
        <dbReference type="ARBA" id="ARBA00049244"/>
    </source>
</evidence>
<keyword evidence="9" id="KW-0229">DNA integration</keyword>
<keyword evidence="11" id="KW-0808">Transferase</keyword>
<keyword evidence="2" id="KW-0548">Nucleotidyltransferase</keyword>
<keyword evidence="3" id="KW-0540">Nuclease</keyword>
<dbReference type="GO" id="GO:0046872">
    <property type="term" value="F:metal ion binding"/>
    <property type="evidence" value="ECO:0007669"/>
    <property type="project" value="UniProtKB-KW"/>
</dbReference>
<gene>
    <name evidence="16" type="ORF">EWM64_g7571</name>
</gene>
<dbReference type="GO" id="GO:0004519">
    <property type="term" value="F:endonuclease activity"/>
    <property type="evidence" value="ECO:0007669"/>
    <property type="project" value="UniProtKB-KW"/>
</dbReference>
<dbReference type="EMBL" id="SFCI01001205">
    <property type="protein sequence ID" value="TFY76442.1"/>
    <property type="molecule type" value="Genomic_DNA"/>
</dbReference>
<evidence type="ECO:0000256" key="1">
    <source>
        <dbReference type="ARBA" id="ARBA00022578"/>
    </source>
</evidence>
<evidence type="ECO:0000256" key="2">
    <source>
        <dbReference type="ARBA" id="ARBA00022695"/>
    </source>
</evidence>
<keyword evidence="17" id="KW-1185">Reference proteome</keyword>
<dbReference type="GO" id="GO:0032196">
    <property type="term" value="P:transposition"/>
    <property type="evidence" value="ECO:0007669"/>
    <property type="project" value="UniProtKB-KW"/>
</dbReference>
<dbReference type="AlphaFoldDB" id="A0A4Y9ZNT7"/>
<keyword evidence="4" id="KW-0479">Metal-binding</keyword>
<evidence type="ECO:0000256" key="9">
    <source>
        <dbReference type="ARBA" id="ARBA00022908"/>
    </source>
</evidence>
<dbReference type="OrthoDB" id="7691805at2759"/>
<dbReference type="GO" id="GO:0015074">
    <property type="term" value="P:DNA integration"/>
    <property type="evidence" value="ECO:0007669"/>
    <property type="project" value="UniProtKB-KW"/>
</dbReference>
<evidence type="ECO:0000259" key="15">
    <source>
        <dbReference type="PROSITE" id="PS50994"/>
    </source>
</evidence>
<dbReference type="GO" id="GO:0006310">
    <property type="term" value="P:DNA recombination"/>
    <property type="evidence" value="ECO:0007669"/>
    <property type="project" value="UniProtKB-KW"/>
</dbReference>
<comment type="catalytic activity">
    <reaction evidence="14">
        <text>DNA(n) + a 2'-deoxyribonucleoside 5'-triphosphate = DNA(n+1) + diphosphate</text>
        <dbReference type="Rhea" id="RHEA:22508"/>
        <dbReference type="Rhea" id="RHEA-COMP:17339"/>
        <dbReference type="Rhea" id="RHEA-COMP:17340"/>
        <dbReference type="ChEBI" id="CHEBI:33019"/>
        <dbReference type="ChEBI" id="CHEBI:61560"/>
        <dbReference type="ChEBI" id="CHEBI:173112"/>
        <dbReference type="EC" id="2.7.7.7"/>
    </reaction>
</comment>
<keyword evidence="5" id="KW-0255">Endonuclease</keyword>
<evidence type="ECO:0000256" key="5">
    <source>
        <dbReference type="ARBA" id="ARBA00022759"/>
    </source>
</evidence>
<dbReference type="InterPro" id="IPR039537">
    <property type="entry name" value="Retrotran_Ty1/copia-like"/>
</dbReference>
<evidence type="ECO:0000256" key="10">
    <source>
        <dbReference type="ARBA" id="ARBA00022918"/>
    </source>
</evidence>
<dbReference type="Proteomes" id="UP000298061">
    <property type="component" value="Unassembled WGS sequence"/>
</dbReference>
<comment type="catalytic activity">
    <reaction evidence="13">
        <text>DNA(n) + a 2'-deoxyribonucleoside 5'-triphosphate = DNA(n+1) + diphosphate</text>
        <dbReference type="Rhea" id="RHEA:22508"/>
        <dbReference type="Rhea" id="RHEA-COMP:17339"/>
        <dbReference type="Rhea" id="RHEA-COMP:17340"/>
        <dbReference type="ChEBI" id="CHEBI:33019"/>
        <dbReference type="ChEBI" id="CHEBI:61560"/>
        <dbReference type="ChEBI" id="CHEBI:173112"/>
        <dbReference type="EC" id="2.7.7.49"/>
    </reaction>
</comment>
<protein>
    <recommendedName>
        <fullName evidence="15">Integrase catalytic domain-containing protein</fullName>
    </recommendedName>
</protein>
<dbReference type="PANTHER" id="PTHR42648:SF11">
    <property type="entry name" value="TRANSPOSON TY4-P GAG-POL POLYPROTEIN"/>
    <property type="match status" value="1"/>
</dbReference>
<keyword evidence="10" id="KW-0695">RNA-directed DNA polymerase</keyword>
<dbReference type="InterPro" id="IPR001584">
    <property type="entry name" value="Integrase_cat-core"/>
</dbReference>
<evidence type="ECO:0000256" key="4">
    <source>
        <dbReference type="ARBA" id="ARBA00022723"/>
    </source>
</evidence>
<dbReference type="PROSITE" id="PS50994">
    <property type="entry name" value="INTEGRASE"/>
    <property type="match status" value="1"/>
</dbReference>
<dbReference type="STRING" id="135208.A0A4Y9ZNT7"/>
<evidence type="ECO:0000256" key="7">
    <source>
        <dbReference type="ARBA" id="ARBA00022842"/>
    </source>
</evidence>
<evidence type="ECO:0000256" key="12">
    <source>
        <dbReference type="ARBA" id="ARBA00023172"/>
    </source>
</evidence>
<organism evidence="16 17">
    <name type="scientific">Hericium alpestre</name>
    <dbReference type="NCBI Taxonomy" id="135208"/>
    <lineage>
        <taxon>Eukaryota</taxon>
        <taxon>Fungi</taxon>
        <taxon>Dikarya</taxon>
        <taxon>Basidiomycota</taxon>
        <taxon>Agaricomycotina</taxon>
        <taxon>Agaricomycetes</taxon>
        <taxon>Russulales</taxon>
        <taxon>Hericiaceae</taxon>
        <taxon>Hericium</taxon>
    </lineage>
</organism>
<reference evidence="16 17" key="1">
    <citation type="submission" date="2019-02" db="EMBL/GenBank/DDBJ databases">
        <title>Genome sequencing of the rare red list fungi Hericium alpestre (H. flagellum).</title>
        <authorList>
            <person name="Buettner E."/>
            <person name="Kellner H."/>
        </authorList>
    </citation>
    <scope>NUCLEOTIDE SEQUENCE [LARGE SCALE GENOMIC DNA]</scope>
    <source>
        <strain evidence="16 17">DSM 108284</strain>
    </source>
</reference>
<evidence type="ECO:0000256" key="6">
    <source>
        <dbReference type="ARBA" id="ARBA00022801"/>
    </source>
</evidence>
<dbReference type="InterPro" id="IPR025724">
    <property type="entry name" value="GAG-pre-integrase_dom"/>
</dbReference>
<proteinExistence type="predicted"/>
<keyword evidence="1" id="KW-0815">Transposition</keyword>
<feature type="domain" description="Integrase catalytic" evidence="15">
    <location>
        <begin position="94"/>
        <end position="266"/>
    </location>
</feature>
<accession>A0A4Y9ZNT7</accession>
<keyword evidence="7" id="KW-0460">Magnesium</keyword>
<evidence type="ECO:0000256" key="8">
    <source>
        <dbReference type="ARBA" id="ARBA00022884"/>
    </source>
</evidence>
<sequence length="274" mass="30542">MSTTHPREQNCEISTCSGGVVTHALAAIAPAEANLTLSAAELHRRLGHMSIDAAKSLIRKGAIVGIDLKTLTEVMELCRACVQAKITRIPFPKERSRPRATTYGKLISSDLFGPAQVKSIAGSQYTMTLLDDATYEIMISFLRAKSEAFGKYQTYEKFIQVHRGVTVIKNFRSDRGGEYTGMEFEDHLAKQGTHHEKTVHDSSSQNGAAERFFCTSVMHTLAMLLALGLPKFLWTNAMQHAVWLWNRTRGKITGDRTPFERIFGDKPDLSNLHE</sequence>
<dbReference type="GO" id="GO:0005634">
    <property type="term" value="C:nucleus"/>
    <property type="evidence" value="ECO:0007669"/>
    <property type="project" value="UniProtKB-ARBA"/>
</dbReference>
<keyword evidence="12" id="KW-0233">DNA recombination</keyword>
<dbReference type="GO" id="GO:0003887">
    <property type="term" value="F:DNA-directed DNA polymerase activity"/>
    <property type="evidence" value="ECO:0007669"/>
    <property type="project" value="UniProtKB-KW"/>
</dbReference>
<evidence type="ECO:0000256" key="13">
    <source>
        <dbReference type="ARBA" id="ARBA00048173"/>
    </source>
</evidence>
<dbReference type="InterPro" id="IPR012337">
    <property type="entry name" value="RNaseH-like_sf"/>
</dbReference>
<dbReference type="SUPFAM" id="SSF53098">
    <property type="entry name" value="Ribonuclease H-like"/>
    <property type="match status" value="1"/>
</dbReference>
<dbReference type="InterPro" id="IPR036397">
    <property type="entry name" value="RNaseH_sf"/>
</dbReference>
<evidence type="ECO:0000313" key="16">
    <source>
        <dbReference type="EMBL" id="TFY76442.1"/>
    </source>
</evidence>
<dbReference type="GO" id="GO:0016787">
    <property type="term" value="F:hydrolase activity"/>
    <property type="evidence" value="ECO:0007669"/>
    <property type="project" value="UniProtKB-KW"/>
</dbReference>
<comment type="caution">
    <text evidence="16">The sequence shown here is derived from an EMBL/GenBank/DDBJ whole genome shotgun (WGS) entry which is preliminary data.</text>
</comment>
<dbReference type="Gene3D" id="3.30.420.10">
    <property type="entry name" value="Ribonuclease H-like superfamily/Ribonuclease H"/>
    <property type="match status" value="1"/>
</dbReference>
<keyword evidence="11" id="KW-0239">DNA-directed DNA polymerase</keyword>
<keyword evidence="6" id="KW-0378">Hydrolase</keyword>
<dbReference type="Pfam" id="PF13976">
    <property type="entry name" value="gag_pre-integrs"/>
    <property type="match status" value="1"/>
</dbReference>
<evidence type="ECO:0000256" key="11">
    <source>
        <dbReference type="ARBA" id="ARBA00022932"/>
    </source>
</evidence>
<dbReference type="GO" id="GO:0003723">
    <property type="term" value="F:RNA binding"/>
    <property type="evidence" value="ECO:0007669"/>
    <property type="project" value="UniProtKB-KW"/>
</dbReference>
<name>A0A4Y9ZNT7_9AGAM</name>
<dbReference type="GO" id="GO:0003964">
    <property type="term" value="F:RNA-directed DNA polymerase activity"/>
    <property type="evidence" value="ECO:0007669"/>
    <property type="project" value="UniProtKB-KW"/>
</dbReference>
<dbReference type="PANTHER" id="PTHR42648">
    <property type="entry name" value="TRANSPOSASE, PUTATIVE-RELATED"/>
    <property type="match status" value="1"/>
</dbReference>
<keyword evidence="8" id="KW-0694">RNA-binding</keyword>
<evidence type="ECO:0000313" key="17">
    <source>
        <dbReference type="Proteomes" id="UP000298061"/>
    </source>
</evidence>